<feature type="domain" description="CxC2-like cysteine cluster KDZ transposase-associated" evidence="2">
    <location>
        <begin position="184"/>
        <end position="291"/>
    </location>
</feature>
<evidence type="ECO:0000256" key="1">
    <source>
        <dbReference type="SAM" id="MobiDB-lite"/>
    </source>
</evidence>
<evidence type="ECO:0000259" key="2">
    <source>
        <dbReference type="Pfam" id="PF18803"/>
    </source>
</evidence>
<reference evidence="3" key="1">
    <citation type="submission" date="2014-09" db="EMBL/GenBank/DDBJ databases">
        <title>Genome sequence of the luminous mushroom Mycena chlorophos for searching fungal bioluminescence genes.</title>
        <authorList>
            <person name="Tanaka Y."/>
            <person name="Kasuga D."/>
            <person name="Oba Y."/>
            <person name="Hase S."/>
            <person name="Sato K."/>
            <person name="Oba Y."/>
            <person name="Sakakibara Y."/>
        </authorList>
    </citation>
    <scope>NUCLEOTIDE SEQUENCE</scope>
</reference>
<proteinExistence type="predicted"/>
<dbReference type="EMBL" id="DF848845">
    <property type="protein sequence ID" value="GAT55010.1"/>
    <property type="molecule type" value="Genomic_DNA"/>
</dbReference>
<name>A0ABQ0LV88_MYCCL</name>
<keyword evidence="4" id="KW-1185">Reference proteome</keyword>
<organism evidence="3 4">
    <name type="scientific">Mycena chlorophos</name>
    <name type="common">Agaric fungus</name>
    <name type="synonym">Agaricus chlorophos</name>
    <dbReference type="NCBI Taxonomy" id="658473"/>
    <lineage>
        <taxon>Eukaryota</taxon>
        <taxon>Fungi</taxon>
        <taxon>Dikarya</taxon>
        <taxon>Basidiomycota</taxon>
        <taxon>Agaricomycotina</taxon>
        <taxon>Agaricomycetes</taxon>
        <taxon>Agaricomycetidae</taxon>
        <taxon>Agaricales</taxon>
        <taxon>Marasmiineae</taxon>
        <taxon>Mycenaceae</taxon>
        <taxon>Mycena</taxon>
    </lineage>
</organism>
<gene>
    <name evidence="3" type="ORF">MCHLO_11822</name>
</gene>
<dbReference type="Proteomes" id="UP000815677">
    <property type="component" value="Unassembled WGS sequence"/>
</dbReference>
<protein>
    <recommendedName>
        <fullName evidence="2">CxC2-like cysteine cluster KDZ transposase-associated domain-containing protein</fullName>
    </recommendedName>
</protein>
<evidence type="ECO:0000313" key="3">
    <source>
        <dbReference type="EMBL" id="GAT55010.1"/>
    </source>
</evidence>
<evidence type="ECO:0000313" key="4">
    <source>
        <dbReference type="Proteomes" id="UP000815677"/>
    </source>
</evidence>
<sequence>MSPGIPASPRSLMAPAKQPKPKRVSRRHDDFFFDSSIPNASADHSYVYADDGRRTEFSLMNTAPVKRPRLDSDILSDDEAAWMPNYDQDVLAAVAESLTTNDVYVHVIDESEVSTKRKRYQSSDDPMGVWRPSQSDFLDHLLRHDGLGDRHERQPLHVIEEWDGEFWTKAALHRLALKDASRYSLGSVYQLGHEGHPCVLPASLEPKRMVVVDVKGIFVLDVRFCGCARSHRHKDKAVAQLMEQGWYPATTLDPQTCATFEALELFRSLNVVGNVNAHDFVGSLERLTDPTQIGDTP</sequence>
<dbReference type="InterPro" id="IPR041457">
    <property type="entry name" value="CxC2_KDZ-assoc"/>
</dbReference>
<accession>A0ABQ0LV88</accession>
<feature type="region of interest" description="Disordered" evidence="1">
    <location>
        <begin position="1"/>
        <end position="25"/>
    </location>
</feature>
<dbReference type="Pfam" id="PF18803">
    <property type="entry name" value="CxC2"/>
    <property type="match status" value="1"/>
</dbReference>